<feature type="transmembrane region" description="Helical" evidence="1">
    <location>
        <begin position="6"/>
        <end position="22"/>
    </location>
</feature>
<dbReference type="PATRIC" id="fig|1122146.4.peg.755"/>
<reference evidence="2 3" key="1">
    <citation type="journal article" date="2015" name="Genome Announc.">
        <title>Expanding the biotechnology potential of lactobacilli through comparative genomics of 213 strains and associated genera.</title>
        <authorList>
            <person name="Sun Z."/>
            <person name="Harris H.M."/>
            <person name="McCann A."/>
            <person name="Guo C."/>
            <person name="Argimon S."/>
            <person name="Zhang W."/>
            <person name="Yang X."/>
            <person name="Jeffery I.B."/>
            <person name="Cooney J.C."/>
            <person name="Kagawa T.F."/>
            <person name="Liu W."/>
            <person name="Song Y."/>
            <person name="Salvetti E."/>
            <person name="Wrobel A."/>
            <person name="Rasinkangas P."/>
            <person name="Parkhill J."/>
            <person name="Rea M.C."/>
            <person name="O'Sullivan O."/>
            <person name="Ritari J."/>
            <person name="Douillard F.P."/>
            <person name="Paul Ross R."/>
            <person name="Yang R."/>
            <person name="Briner A.E."/>
            <person name="Felis G.E."/>
            <person name="de Vos W.M."/>
            <person name="Barrangou R."/>
            <person name="Klaenhammer T.R."/>
            <person name="Caufield P.W."/>
            <person name="Cui Y."/>
            <person name="Zhang H."/>
            <person name="O'Toole P.W."/>
        </authorList>
    </citation>
    <scope>NUCLEOTIDE SEQUENCE [LARGE SCALE GENOMIC DNA]</scope>
    <source>
        <strain evidence="2 3">DSM 22408</strain>
    </source>
</reference>
<keyword evidence="1" id="KW-0472">Membrane</keyword>
<dbReference type="EMBL" id="JQBZ01000025">
    <property type="protein sequence ID" value="KRN88757.1"/>
    <property type="molecule type" value="Genomic_DNA"/>
</dbReference>
<feature type="transmembrane region" description="Helical" evidence="1">
    <location>
        <begin position="67"/>
        <end position="83"/>
    </location>
</feature>
<dbReference type="AlphaFoldDB" id="A0A0R2KMT5"/>
<keyword evidence="1" id="KW-1133">Transmembrane helix</keyword>
<protein>
    <submittedName>
        <fullName evidence="2">Uncharacterized protein</fullName>
    </submittedName>
</protein>
<proteinExistence type="predicted"/>
<accession>A0A0R2KMT5</accession>
<sequence>MLSIIGIALYGIWLLLIILKYNKMPKNRNFSYKTTLFGDLLWYKNLRNILLIIASFTLLFFANLKTFYLLLLITTLLLLYLSIRNFRFKIGLPGVSLIICVVSLLTSIGSAYLLFKM</sequence>
<evidence type="ECO:0000256" key="1">
    <source>
        <dbReference type="SAM" id="Phobius"/>
    </source>
</evidence>
<organism evidence="2 3">
    <name type="scientific">Ligilactobacillus ceti DSM 22408</name>
    <dbReference type="NCBI Taxonomy" id="1122146"/>
    <lineage>
        <taxon>Bacteria</taxon>
        <taxon>Bacillati</taxon>
        <taxon>Bacillota</taxon>
        <taxon>Bacilli</taxon>
        <taxon>Lactobacillales</taxon>
        <taxon>Lactobacillaceae</taxon>
        <taxon>Ligilactobacillus</taxon>
    </lineage>
</organism>
<comment type="caution">
    <text evidence="2">The sequence shown here is derived from an EMBL/GenBank/DDBJ whole genome shotgun (WGS) entry which is preliminary data.</text>
</comment>
<dbReference type="Proteomes" id="UP000051500">
    <property type="component" value="Unassembled WGS sequence"/>
</dbReference>
<evidence type="ECO:0000313" key="2">
    <source>
        <dbReference type="EMBL" id="KRN88757.1"/>
    </source>
</evidence>
<name>A0A0R2KMT5_9LACO</name>
<dbReference type="STRING" id="1122146.IV53_GL000725"/>
<feature type="transmembrane region" description="Helical" evidence="1">
    <location>
        <begin position="42"/>
        <end position="61"/>
    </location>
</feature>
<keyword evidence="1" id="KW-0812">Transmembrane</keyword>
<feature type="transmembrane region" description="Helical" evidence="1">
    <location>
        <begin position="95"/>
        <end position="115"/>
    </location>
</feature>
<keyword evidence="3" id="KW-1185">Reference proteome</keyword>
<gene>
    <name evidence="2" type="ORF">IV53_GL000725</name>
</gene>
<evidence type="ECO:0000313" key="3">
    <source>
        <dbReference type="Proteomes" id="UP000051500"/>
    </source>
</evidence>